<dbReference type="PATRIC" id="fig|758847.3.peg.2592"/>
<evidence type="ECO:0000313" key="1">
    <source>
        <dbReference type="EMBL" id="EKT86492.1"/>
    </source>
</evidence>
<evidence type="ECO:0000313" key="2">
    <source>
        <dbReference type="Proteomes" id="UP000035800"/>
    </source>
</evidence>
<organism evidence="1 2">
    <name type="scientific">Leptospira santarosai serovar Shermani str. LT 821</name>
    <dbReference type="NCBI Taxonomy" id="758847"/>
    <lineage>
        <taxon>Bacteria</taxon>
        <taxon>Pseudomonadati</taxon>
        <taxon>Spirochaetota</taxon>
        <taxon>Spirochaetia</taxon>
        <taxon>Leptospirales</taxon>
        <taxon>Leptospiraceae</taxon>
        <taxon>Leptospira</taxon>
    </lineage>
</organism>
<dbReference type="EMBL" id="CP006694">
    <property type="protein sequence ID" value="EKT86492.1"/>
    <property type="molecule type" value="Genomic_DNA"/>
</dbReference>
<reference evidence="1 2" key="2">
    <citation type="journal article" date="2014" name="Emerg. Microbes Infect.">
        <title>Potential impact on kidney infection: a whole-genome analysis of Leptospira santarosai serovar Shermani.</title>
        <authorList>
            <person name="Chou L.F."/>
            <person name="Chen T.W."/>
            <person name="Ko Y.C."/>
            <person name="Pan M.J."/>
            <person name="Tian Y.C."/>
            <person name="Chiu C.H."/>
            <person name="Tang P."/>
            <person name="Hung C.C."/>
            <person name="Yang C.W."/>
        </authorList>
    </citation>
    <scope>NUCLEOTIDE SEQUENCE</scope>
    <source>
        <strain evidence="1 2">LT 821</strain>
    </source>
</reference>
<reference evidence="1 2" key="1">
    <citation type="journal article" date="2012" name="Gene">
        <title>Sequence of Leptospira santarosai serovar Shermani genome and prediction of virulence-associated genes.</title>
        <authorList>
            <person name="Chou L.F."/>
            <person name="Chen Y.T."/>
            <person name="Lu C.W."/>
            <person name="Ko Y.C."/>
            <person name="Tang C.Y."/>
            <person name="Pan M.J."/>
            <person name="Tian Y.C."/>
            <person name="Chiu C.H."/>
            <person name="Hung C.C."/>
            <person name="Yang C.W."/>
        </authorList>
    </citation>
    <scope>NUCLEOTIDE SEQUENCE [LARGE SCALE GENOMIC DNA]</scope>
    <source>
        <strain evidence="1">LT 821</strain>
    </source>
</reference>
<dbReference type="STRING" id="758847.LSS_12327"/>
<protein>
    <submittedName>
        <fullName evidence="1">Uncharacterized protein</fullName>
    </submittedName>
</protein>
<dbReference type="Proteomes" id="UP000035800">
    <property type="component" value="Chromosome I"/>
</dbReference>
<dbReference type="AlphaFoldDB" id="K8Y7D6"/>
<name>K8Y7D6_9LEPT</name>
<accession>K8Y7D6</accession>
<dbReference type="KEGG" id="lst:LSS_12327"/>
<sequence>MSSAFLSPISFSVKQMGGSQGNLKKLRMDSKNLIKIKDPIMN</sequence>
<gene>
    <name evidence="1" type="ORF">LSS_12327</name>
</gene>
<proteinExistence type="predicted"/>